<dbReference type="AlphaFoldDB" id="A0A0A8ZZU0"/>
<dbReference type="EMBL" id="GBRH01257588">
    <property type="protein sequence ID" value="JAD40307.1"/>
    <property type="molecule type" value="Transcribed_RNA"/>
</dbReference>
<protein>
    <submittedName>
        <fullName evidence="1">Uncharacterized protein</fullName>
    </submittedName>
</protein>
<name>A0A0A8ZZU0_ARUDO</name>
<accession>A0A0A8ZZU0</accession>
<evidence type="ECO:0000313" key="1">
    <source>
        <dbReference type="EMBL" id="JAD40307.1"/>
    </source>
</evidence>
<reference evidence="1" key="2">
    <citation type="journal article" date="2015" name="Data Brief">
        <title>Shoot transcriptome of the giant reed, Arundo donax.</title>
        <authorList>
            <person name="Barrero R.A."/>
            <person name="Guerrero F.D."/>
            <person name="Moolhuijzen P."/>
            <person name="Goolsby J.A."/>
            <person name="Tidwell J."/>
            <person name="Bellgard S.E."/>
            <person name="Bellgard M.I."/>
        </authorList>
    </citation>
    <scope>NUCLEOTIDE SEQUENCE</scope>
    <source>
        <tissue evidence="1">Shoot tissue taken approximately 20 cm above the soil surface</tissue>
    </source>
</reference>
<reference evidence="1" key="1">
    <citation type="submission" date="2014-09" db="EMBL/GenBank/DDBJ databases">
        <authorList>
            <person name="Magalhaes I.L.F."/>
            <person name="Oliveira U."/>
            <person name="Santos F.R."/>
            <person name="Vidigal T.H.D.A."/>
            <person name="Brescovit A.D."/>
            <person name="Santos A.J."/>
        </authorList>
    </citation>
    <scope>NUCLEOTIDE SEQUENCE</scope>
    <source>
        <tissue evidence="1">Shoot tissue taken approximately 20 cm above the soil surface</tissue>
    </source>
</reference>
<sequence length="39" mass="4408">MTAIIMVDCKGHFVLYFSPHNCLPKLLTRLYNIGPGENT</sequence>
<organism evidence="1">
    <name type="scientific">Arundo donax</name>
    <name type="common">Giant reed</name>
    <name type="synonym">Donax arundinaceus</name>
    <dbReference type="NCBI Taxonomy" id="35708"/>
    <lineage>
        <taxon>Eukaryota</taxon>
        <taxon>Viridiplantae</taxon>
        <taxon>Streptophyta</taxon>
        <taxon>Embryophyta</taxon>
        <taxon>Tracheophyta</taxon>
        <taxon>Spermatophyta</taxon>
        <taxon>Magnoliopsida</taxon>
        <taxon>Liliopsida</taxon>
        <taxon>Poales</taxon>
        <taxon>Poaceae</taxon>
        <taxon>PACMAD clade</taxon>
        <taxon>Arundinoideae</taxon>
        <taxon>Arundineae</taxon>
        <taxon>Arundo</taxon>
    </lineage>
</organism>
<proteinExistence type="predicted"/>